<protein>
    <submittedName>
        <fullName evidence="1">Uncharacterized protein</fullName>
    </submittedName>
</protein>
<organism evidence="1 2">
    <name type="scientific">Lipomyces orientalis</name>
    <dbReference type="NCBI Taxonomy" id="1233043"/>
    <lineage>
        <taxon>Eukaryota</taxon>
        <taxon>Fungi</taxon>
        <taxon>Dikarya</taxon>
        <taxon>Ascomycota</taxon>
        <taxon>Saccharomycotina</taxon>
        <taxon>Lipomycetes</taxon>
        <taxon>Lipomycetales</taxon>
        <taxon>Lipomycetaceae</taxon>
        <taxon>Lipomyces</taxon>
    </lineage>
</organism>
<comment type="caution">
    <text evidence="1">The sequence shown here is derived from an EMBL/GenBank/DDBJ whole genome shotgun (WGS) entry which is preliminary data.</text>
</comment>
<dbReference type="Proteomes" id="UP001489719">
    <property type="component" value="Unassembled WGS sequence"/>
</dbReference>
<accession>A0ACC3TWA6</accession>
<gene>
    <name evidence="1" type="ORF">V1517DRAFT_350759</name>
</gene>
<reference evidence="2" key="1">
    <citation type="journal article" date="2024" name="Front. Bioeng. Biotechnol.">
        <title>Genome-scale model development and genomic sequencing of the oleaginous clade Lipomyces.</title>
        <authorList>
            <person name="Czajka J.J."/>
            <person name="Han Y."/>
            <person name="Kim J."/>
            <person name="Mondo S.J."/>
            <person name="Hofstad B.A."/>
            <person name="Robles A."/>
            <person name="Haridas S."/>
            <person name="Riley R."/>
            <person name="LaButti K."/>
            <person name="Pangilinan J."/>
            <person name="Andreopoulos W."/>
            <person name="Lipzen A."/>
            <person name="Yan J."/>
            <person name="Wang M."/>
            <person name="Ng V."/>
            <person name="Grigoriev I.V."/>
            <person name="Spatafora J.W."/>
            <person name="Magnuson J.K."/>
            <person name="Baker S.E."/>
            <person name="Pomraning K.R."/>
        </authorList>
    </citation>
    <scope>NUCLEOTIDE SEQUENCE [LARGE SCALE GENOMIC DNA]</scope>
    <source>
        <strain evidence="2">CBS 10300</strain>
    </source>
</reference>
<evidence type="ECO:0000313" key="2">
    <source>
        <dbReference type="Proteomes" id="UP001489719"/>
    </source>
</evidence>
<dbReference type="EMBL" id="MU970042">
    <property type="protein sequence ID" value="KAK9325226.1"/>
    <property type="molecule type" value="Genomic_DNA"/>
</dbReference>
<sequence length="898" mass="95934">MFDLFSLKRKVAATPDTIPQTPSPAPYSTSSTKRRKVDTDGSRQSQLHVSASSPLLPSALGISSFHSSQSNGTDSHSSDNELYLDAKRRKLVQSSGNYFIPDSQGSSQSSNSTHASANSQTQDGTEKGLQTLRIQSSRKYASGALPSYGQNGYHSLPSWSKASVYRPSTSTPSGPQYLPASVASTSCQVTGPVMSNEPSSASSKSTLPYTPDSMRIDTLSRYKVNVPPETISAPSQKTYPGSASQLWSESSDRRYILPEPTVSPIRGRVSPDKPYSGPPPVIQSWSNISLPLPDRDGASYRNSPHTPGESPVPSPSVTGQAVDGQARSAVSSNYRSSPPSTSKDRPSRGSLYGYPPPPLPLPQLLGRHKHESASDMSSSAKSNHVAPGYASKSVYSIEDSHSSKTKASPRESRILTDFRTPISLPSPMSGPTAENKGSSDHGVVNIATAATSRALGNLRASTSYSRSTSYSKRVTYPESHTRSTDTTSIPYGEMAEQISRSLSTSRTGSSLGNDTDVTAASETQVHHPPIRSTSSSISSAPQSPSTPVATHVSFPSSMSSSTSVKSIHPVLSRLKSSESLQQRRSPGSNLSLSGLPEPKRSESMEPNDMESKSSSLIPITASSTTVSVTQDSINGEGLSSSIHQGPAVRLSDESPSQALTVDDSCSKCGISASVLVEYAKVKEELVVKKKQWEVYFGEDQGEKSVMKEEIESLKEQSGKMQAEIEAIRMDRDKLRMDRDNLKQKLDAQQQFIDELSQQLDAQRDELRRAGAILPSGGADSIGNGVATSMESSAAVNSPPATTESGCSLSETSDGGLNDNEGEAIEPDWPAKGDLNVEVIHQMITRSRASKATNGLERNISNSLVETMQHQSELDHMLKSTTHNAVHITVSISGGVCSW</sequence>
<keyword evidence="2" id="KW-1185">Reference proteome</keyword>
<evidence type="ECO:0000313" key="1">
    <source>
        <dbReference type="EMBL" id="KAK9325226.1"/>
    </source>
</evidence>
<proteinExistence type="predicted"/>
<name>A0ACC3TWA6_9ASCO</name>